<evidence type="ECO:0000259" key="12">
    <source>
        <dbReference type="PROSITE" id="PS50885"/>
    </source>
</evidence>
<dbReference type="SUPFAM" id="SSF158472">
    <property type="entry name" value="HAMP domain-like"/>
    <property type="match status" value="1"/>
</dbReference>
<dbReference type="InterPro" id="IPR004358">
    <property type="entry name" value="Sig_transdc_His_kin-like_C"/>
</dbReference>
<keyword evidence="9" id="KW-0067">ATP-binding</keyword>
<feature type="transmembrane region" description="Helical" evidence="10">
    <location>
        <begin position="227"/>
        <end position="245"/>
    </location>
</feature>
<dbReference type="PROSITE" id="PS50885">
    <property type="entry name" value="HAMP"/>
    <property type="match status" value="1"/>
</dbReference>
<dbReference type="SUPFAM" id="SSF47384">
    <property type="entry name" value="Homodimeric domain of signal transducing histidine kinase"/>
    <property type="match status" value="1"/>
</dbReference>
<accession>A0ABV6YIX6</accession>
<keyword evidence="4" id="KW-1003">Cell membrane</keyword>
<keyword evidence="10" id="KW-0472">Membrane</keyword>
<reference evidence="13 14" key="1">
    <citation type="submission" date="2024-09" db="EMBL/GenBank/DDBJ databases">
        <authorList>
            <person name="D'Angelo T."/>
        </authorList>
    </citation>
    <scope>NUCLEOTIDE SEQUENCE [LARGE SCALE GENOMIC DNA]</scope>
    <source>
        <strain evidence="13">SAG AM-320-E07</strain>
    </source>
</reference>
<evidence type="ECO:0000256" key="3">
    <source>
        <dbReference type="ARBA" id="ARBA00012438"/>
    </source>
</evidence>
<dbReference type="EMBL" id="JBHPKH010000010">
    <property type="protein sequence ID" value="MFC1572291.1"/>
    <property type="molecule type" value="Genomic_DNA"/>
</dbReference>
<evidence type="ECO:0000313" key="13">
    <source>
        <dbReference type="EMBL" id="MFC1572291.1"/>
    </source>
</evidence>
<dbReference type="GO" id="GO:0016301">
    <property type="term" value="F:kinase activity"/>
    <property type="evidence" value="ECO:0007669"/>
    <property type="project" value="UniProtKB-KW"/>
</dbReference>
<dbReference type="PANTHER" id="PTHR44936">
    <property type="entry name" value="SENSOR PROTEIN CREC"/>
    <property type="match status" value="1"/>
</dbReference>
<keyword evidence="6" id="KW-0808">Transferase</keyword>
<keyword evidence="8 13" id="KW-0418">Kinase</keyword>
<dbReference type="Gene3D" id="3.30.565.10">
    <property type="entry name" value="Histidine kinase-like ATPase, C-terminal domain"/>
    <property type="match status" value="1"/>
</dbReference>
<comment type="catalytic activity">
    <reaction evidence="1">
        <text>ATP + protein L-histidine = ADP + protein N-phospho-L-histidine.</text>
        <dbReference type="EC" id="2.7.13.3"/>
    </reaction>
</comment>
<dbReference type="SMART" id="SM00387">
    <property type="entry name" value="HATPase_c"/>
    <property type="match status" value="1"/>
</dbReference>
<feature type="domain" description="HAMP" evidence="12">
    <location>
        <begin position="251"/>
        <end position="303"/>
    </location>
</feature>
<keyword evidence="10" id="KW-0812">Transmembrane</keyword>
<keyword evidence="14" id="KW-1185">Reference proteome</keyword>
<dbReference type="PRINTS" id="PR00344">
    <property type="entry name" value="BCTRLSENSOR"/>
</dbReference>
<dbReference type="InterPro" id="IPR005467">
    <property type="entry name" value="His_kinase_dom"/>
</dbReference>
<comment type="caution">
    <text evidence="13">The sequence shown here is derived from an EMBL/GenBank/DDBJ whole genome shotgun (WGS) entry which is preliminary data.</text>
</comment>
<evidence type="ECO:0000256" key="6">
    <source>
        <dbReference type="ARBA" id="ARBA00022679"/>
    </source>
</evidence>
<evidence type="ECO:0000256" key="10">
    <source>
        <dbReference type="SAM" id="Phobius"/>
    </source>
</evidence>
<dbReference type="SMART" id="SM00304">
    <property type="entry name" value="HAMP"/>
    <property type="match status" value="1"/>
</dbReference>
<dbReference type="CDD" id="cd00075">
    <property type="entry name" value="HATPase"/>
    <property type="match status" value="1"/>
</dbReference>
<dbReference type="InterPro" id="IPR036097">
    <property type="entry name" value="HisK_dim/P_sf"/>
</dbReference>
<dbReference type="SMART" id="SM00388">
    <property type="entry name" value="HisKA"/>
    <property type="match status" value="1"/>
</dbReference>
<dbReference type="CDD" id="cd06225">
    <property type="entry name" value="HAMP"/>
    <property type="match status" value="1"/>
</dbReference>
<feature type="transmembrane region" description="Helical" evidence="10">
    <location>
        <begin position="40"/>
        <end position="60"/>
    </location>
</feature>
<dbReference type="EC" id="2.7.13.3" evidence="3"/>
<feature type="domain" description="Histidine kinase" evidence="11">
    <location>
        <begin position="320"/>
        <end position="523"/>
    </location>
</feature>
<dbReference type="InterPro" id="IPR003661">
    <property type="entry name" value="HisK_dim/P_dom"/>
</dbReference>
<keyword evidence="7" id="KW-0547">Nucleotide-binding</keyword>
<evidence type="ECO:0000256" key="9">
    <source>
        <dbReference type="ARBA" id="ARBA00022840"/>
    </source>
</evidence>
<feature type="transmembrane region" description="Helical" evidence="10">
    <location>
        <begin position="6"/>
        <end position="28"/>
    </location>
</feature>
<dbReference type="CDD" id="cd00082">
    <property type="entry name" value="HisKA"/>
    <property type="match status" value="1"/>
</dbReference>
<dbReference type="Pfam" id="PF00512">
    <property type="entry name" value="HisKA"/>
    <property type="match status" value="1"/>
</dbReference>
<dbReference type="Gene3D" id="1.10.287.130">
    <property type="match status" value="1"/>
</dbReference>
<dbReference type="InterPro" id="IPR003594">
    <property type="entry name" value="HATPase_dom"/>
</dbReference>
<dbReference type="Pfam" id="PF00672">
    <property type="entry name" value="HAMP"/>
    <property type="match status" value="1"/>
</dbReference>
<evidence type="ECO:0000256" key="2">
    <source>
        <dbReference type="ARBA" id="ARBA00004651"/>
    </source>
</evidence>
<evidence type="ECO:0000256" key="4">
    <source>
        <dbReference type="ARBA" id="ARBA00022475"/>
    </source>
</evidence>
<evidence type="ECO:0000313" key="14">
    <source>
        <dbReference type="Proteomes" id="UP001593833"/>
    </source>
</evidence>
<dbReference type="PROSITE" id="PS50109">
    <property type="entry name" value="HIS_KIN"/>
    <property type="match status" value="1"/>
</dbReference>
<dbReference type="InterPro" id="IPR003660">
    <property type="entry name" value="HAMP_dom"/>
</dbReference>
<dbReference type="Gene3D" id="6.10.340.10">
    <property type="match status" value="1"/>
</dbReference>
<organism evidence="13 14">
    <name type="scientific">Eiseniibacteriota bacterium</name>
    <dbReference type="NCBI Taxonomy" id="2212470"/>
    <lineage>
        <taxon>Bacteria</taxon>
        <taxon>Candidatus Eiseniibacteriota</taxon>
    </lineage>
</organism>
<evidence type="ECO:0000259" key="11">
    <source>
        <dbReference type="PROSITE" id="PS50109"/>
    </source>
</evidence>
<dbReference type="InterPro" id="IPR050980">
    <property type="entry name" value="2C_sensor_his_kinase"/>
</dbReference>
<sequence>MSSLTTLPAWVYAILFVFFFLAAIYVIRSLRGSSRLQRRLFLLFLLLSFVPAATILLVNWQMSKRNLSYLDSPGLRSSIESSLNLARHTLEGERQFTQAIADSLAVRIERFSNPRPTVPPGCSYGVLDDEDAAADVSSHMHGFGEGFPTLGAIEWRDIETPIRVEAGESSFLVAKATISTPEKPDRYLLLARQIETALAADLDAVARGSSRQRQLRLFYGDLLRGNTVLILAALGLVLLAVSLLLSRSFARQIAGPLGELTRGTELVAEGDLEHRVRVQAVDELGDLIEAFNRMTAELKSSKDELVRAERIAAWQGIARRLAHEIKNPLTPIGLSMHRIRSKVDDPVVVECIDTVLEETENLKRLADEFSLYGRLPAPAKEPLELAELLRGLVSLYAARTSVDIQWDGWEGDVWINADPGQIRQVFSNVVKNAIQAMDGQGTLTLRVRRDGERLRVLVADTGPGLPVNPEGVFEPYFTTKESGTGLGLAVARKIVEDHGGHLLAKTADDGRGAAIEIDLPGLPANGPGQ</sequence>
<evidence type="ECO:0000256" key="7">
    <source>
        <dbReference type="ARBA" id="ARBA00022741"/>
    </source>
</evidence>
<protein>
    <recommendedName>
        <fullName evidence="3">histidine kinase</fullName>
        <ecNumber evidence="3">2.7.13.3</ecNumber>
    </recommendedName>
</protein>
<comment type="subcellular location">
    <subcellularLocation>
        <location evidence="2">Cell membrane</location>
        <topology evidence="2">Multi-pass membrane protein</topology>
    </subcellularLocation>
</comment>
<evidence type="ECO:0000256" key="1">
    <source>
        <dbReference type="ARBA" id="ARBA00000085"/>
    </source>
</evidence>
<dbReference type="InterPro" id="IPR036890">
    <property type="entry name" value="HATPase_C_sf"/>
</dbReference>
<evidence type="ECO:0000256" key="8">
    <source>
        <dbReference type="ARBA" id="ARBA00022777"/>
    </source>
</evidence>
<dbReference type="PANTHER" id="PTHR44936:SF10">
    <property type="entry name" value="SENSOR PROTEIN RSTB"/>
    <property type="match status" value="1"/>
</dbReference>
<keyword evidence="10" id="KW-1133">Transmembrane helix</keyword>
<dbReference type="Pfam" id="PF02518">
    <property type="entry name" value="HATPase_c"/>
    <property type="match status" value="1"/>
</dbReference>
<proteinExistence type="predicted"/>
<dbReference type="Proteomes" id="UP001593833">
    <property type="component" value="Unassembled WGS sequence"/>
</dbReference>
<keyword evidence="5" id="KW-0597">Phosphoprotein</keyword>
<gene>
    <name evidence="13" type="ORF">ACFL6M_01710</name>
</gene>
<name>A0ABV6YIX6_UNCEI</name>
<dbReference type="SUPFAM" id="SSF55874">
    <property type="entry name" value="ATPase domain of HSP90 chaperone/DNA topoisomerase II/histidine kinase"/>
    <property type="match status" value="1"/>
</dbReference>
<evidence type="ECO:0000256" key="5">
    <source>
        <dbReference type="ARBA" id="ARBA00022553"/>
    </source>
</evidence>